<accession>A0ACC8XEC4</accession>
<reference evidence="1" key="1">
    <citation type="submission" date="2016-08" db="EMBL/GenBank/DDBJ databases">
        <authorList>
            <person name="Ngugi D.K."/>
            <person name="Miyake S."/>
            <person name="Stingl U."/>
        </authorList>
    </citation>
    <scope>NUCLEOTIDE SEQUENCE</scope>
    <source>
        <strain evidence="1">SCG-B11WGA-EpuloA1</strain>
    </source>
</reference>
<sequence>MTHVTRLTSLTTTHIGTRNGDVDTASLKRGSGTNVSETTNFTYDNKGNLLKDNKATYYYNEFNQTTKVETFDGNVQINRYDAEHLRYEMEENHKLIQFIFNTNRESRRKRNNLDYLYKNF</sequence>
<comment type="caution">
    <text evidence="1">The sequence shown here is derived from an EMBL/GenBank/DDBJ whole genome shotgun (WGS) entry which is preliminary data.</text>
</comment>
<keyword evidence="2" id="KW-1185">Reference proteome</keyword>
<name>A0ACC8XEC4_9FIRM</name>
<dbReference type="EMBL" id="LJDB01000038">
    <property type="protein sequence ID" value="ONI41421.1"/>
    <property type="molecule type" value="Genomic_DNA"/>
</dbReference>
<evidence type="ECO:0000313" key="2">
    <source>
        <dbReference type="Proteomes" id="UP000188605"/>
    </source>
</evidence>
<protein>
    <submittedName>
        <fullName evidence="1">Uncharacterized protein</fullName>
    </submittedName>
</protein>
<proteinExistence type="predicted"/>
<organism evidence="1 2">
    <name type="scientific">Candidatus Epulonipiscium fishelsonii</name>
    <dbReference type="NCBI Taxonomy" id="77094"/>
    <lineage>
        <taxon>Bacteria</taxon>
        <taxon>Bacillati</taxon>
        <taxon>Bacillota</taxon>
        <taxon>Clostridia</taxon>
        <taxon>Lachnospirales</taxon>
        <taxon>Lachnospiraceae</taxon>
        <taxon>Candidatus Epulonipiscium</taxon>
    </lineage>
</organism>
<gene>
    <name evidence="1" type="ORF">AN396_03635</name>
</gene>
<dbReference type="Proteomes" id="UP000188605">
    <property type="component" value="Unassembled WGS sequence"/>
</dbReference>
<evidence type="ECO:0000313" key="1">
    <source>
        <dbReference type="EMBL" id="ONI41421.1"/>
    </source>
</evidence>